<dbReference type="EMBL" id="CP064942">
    <property type="protein sequence ID" value="QPH52256.1"/>
    <property type="molecule type" value="Genomic_DNA"/>
</dbReference>
<feature type="transmembrane region" description="Helical" evidence="1">
    <location>
        <begin position="12"/>
        <end position="29"/>
    </location>
</feature>
<keyword evidence="1" id="KW-0812">Transmembrane</keyword>
<name>A0A7S9LNN5_9RHOB</name>
<feature type="transmembrane region" description="Helical" evidence="1">
    <location>
        <begin position="99"/>
        <end position="121"/>
    </location>
</feature>
<feature type="transmembrane region" description="Helical" evidence="1">
    <location>
        <begin position="193"/>
        <end position="217"/>
    </location>
</feature>
<dbReference type="InterPro" id="IPR038770">
    <property type="entry name" value="Na+/solute_symporter_sf"/>
</dbReference>
<protein>
    <recommendedName>
        <fullName evidence="4">Sodium Bile acid symporter family protein</fullName>
    </recommendedName>
</protein>
<dbReference type="KEGG" id="poz:I0K15_10475"/>
<dbReference type="RefSeq" id="WP_196101470.1">
    <property type="nucleotide sequence ID" value="NZ_CP064942.1"/>
</dbReference>
<evidence type="ECO:0000313" key="2">
    <source>
        <dbReference type="EMBL" id="QPH52256.1"/>
    </source>
</evidence>
<gene>
    <name evidence="2" type="ORF">I0K15_10475</name>
</gene>
<dbReference type="AlphaFoldDB" id="A0A7S9LNN5"/>
<evidence type="ECO:0008006" key="4">
    <source>
        <dbReference type="Google" id="ProtNLM"/>
    </source>
</evidence>
<feature type="transmembrane region" description="Helical" evidence="1">
    <location>
        <begin position="223"/>
        <end position="244"/>
    </location>
</feature>
<keyword evidence="1" id="KW-0472">Membrane</keyword>
<dbReference type="Proteomes" id="UP000594800">
    <property type="component" value="Chromosome"/>
</dbReference>
<keyword evidence="1" id="KW-1133">Transmembrane helix</keyword>
<feature type="transmembrane region" description="Helical" evidence="1">
    <location>
        <begin position="128"/>
        <end position="148"/>
    </location>
</feature>
<evidence type="ECO:0000313" key="3">
    <source>
        <dbReference type="Proteomes" id="UP000594800"/>
    </source>
</evidence>
<reference evidence="2 3" key="1">
    <citation type="submission" date="2020-11" db="EMBL/GenBank/DDBJ databases">
        <title>Description of Pontivivens ytuae sp. nov. isolated from deep sea sediment of Mariana Trench.</title>
        <authorList>
            <person name="Wang Z."/>
            <person name="Sun Q.-L."/>
            <person name="Xu X.-D."/>
            <person name="Tang Y.-Z."/>
            <person name="Zhang J."/>
        </authorList>
    </citation>
    <scope>NUCLEOTIDE SEQUENCE [LARGE SCALE GENOMIC DNA]</scope>
    <source>
        <strain evidence="2 3">MT2928</strain>
    </source>
</reference>
<accession>A0A7S9LNN5</accession>
<proteinExistence type="predicted"/>
<evidence type="ECO:0000256" key="1">
    <source>
        <dbReference type="SAM" id="Phobius"/>
    </source>
</evidence>
<dbReference type="Gene3D" id="1.20.1530.20">
    <property type="match status" value="1"/>
</dbReference>
<feature type="transmembrane region" description="Helical" evidence="1">
    <location>
        <begin position="35"/>
        <end position="54"/>
    </location>
</feature>
<sequence length="307" mass="32138">MSFLDRIGANARWVMAGGCIAALFLPSLSALLRPVLPALVSLVLAMAMARIDLAEVARGALRPARLGGWLLAVALMMPVAGGLLWLLGTLVPPRDQALLVLYAAAPPIASAAGICFLMGYNAQRAVEVTVAATLLTPLIGPAMLAVLLPDLAPIPPATLALRLAAMIAGGIVLALAIKALVGPERIRTHARRFDGIAACVMVLFVLPLFDGVGPMILAEPLTAAKVLALCLVINLGTTIAVLHLGRDRYTSGAYAVMAGNRTVALYLAALPPDPYFGLFVALYQFPMYLTPLALDTLGLHNRREAAT</sequence>
<feature type="transmembrane region" description="Helical" evidence="1">
    <location>
        <begin position="66"/>
        <end position="87"/>
    </location>
</feature>
<keyword evidence="3" id="KW-1185">Reference proteome</keyword>
<organism evidence="2 3">
    <name type="scientific">Pontivivens ytuae</name>
    <dbReference type="NCBI Taxonomy" id="2789856"/>
    <lineage>
        <taxon>Bacteria</taxon>
        <taxon>Pseudomonadati</taxon>
        <taxon>Pseudomonadota</taxon>
        <taxon>Alphaproteobacteria</taxon>
        <taxon>Rhodobacterales</taxon>
        <taxon>Paracoccaceae</taxon>
        <taxon>Pontivivens</taxon>
    </lineage>
</organism>
<feature type="transmembrane region" description="Helical" evidence="1">
    <location>
        <begin position="160"/>
        <end position="181"/>
    </location>
</feature>